<dbReference type="InterPro" id="IPR036875">
    <property type="entry name" value="Znf_CCHC_sf"/>
</dbReference>
<dbReference type="AlphaFoldDB" id="A0A699HT66"/>
<dbReference type="EMBL" id="BKCJ010187723">
    <property type="protein sequence ID" value="GEY54597.1"/>
    <property type="molecule type" value="Genomic_DNA"/>
</dbReference>
<organism evidence="1">
    <name type="scientific">Tanacetum cinerariifolium</name>
    <name type="common">Dalmatian daisy</name>
    <name type="synonym">Chrysanthemum cinerariifolium</name>
    <dbReference type="NCBI Taxonomy" id="118510"/>
    <lineage>
        <taxon>Eukaryota</taxon>
        <taxon>Viridiplantae</taxon>
        <taxon>Streptophyta</taxon>
        <taxon>Embryophyta</taxon>
        <taxon>Tracheophyta</taxon>
        <taxon>Spermatophyta</taxon>
        <taxon>Magnoliopsida</taxon>
        <taxon>eudicotyledons</taxon>
        <taxon>Gunneridae</taxon>
        <taxon>Pentapetalae</taxon>
        <taxon>asterids</taxon>
        <taxon>campanulids</taxon>
        <taxon>Asterales</taxon>
        <taxon>Asteraceae</taxon>
        <taxon>Asteroideae</taxon>
        <taxon>Anthemideae</taxon>
        <taxon>Anthemidinae</taxon>
        <taxon>Tanacetum</taxon>
    </lineage>
</organism>
<protein>
    <submittedName>
        <fullName evidence="1">Uncharacterized protein</fullName>
    </submittedName>
</protein>
<evidence type="ECO:0000313" key="1">
    <source>
        <dbReference type="EMBL" id="GEY54597.1"/>
    </source>
</evidence>
<name>A0A699HT66_TANCI</name>
<sequence length="276" mass="30715">MVVTDDVNKSGDDANKLMILFDAMISLAPYTCEAVKHFQKHNQLIKLMQSLMSLDESYLSIRSIILTREPLPLIKAAFDVVSGDESHMNATSIGITKPTATAFAAKTFNNKRRFNNSNNFNRGSSSNLISNNKGPNPNLKCTNCNKIGHTIDRCFELVGYHAGYVKKNFNDSKANRSVGIGNQCNRLYLFDVDNACKIISNSCIASCYVSKTMWRQRLGHPADSLLDVLKTVINLDSHYASDHLCDTCNKAKQTRESFSLSDHKSTKIGQLVHLDV</sequence>
<dbReference type="PANTHER" id="PTHR34222">
    <property type="entry name" value="GAG_PRE-INTEGRS DOMAIN-CONTAINING PROTEIN"/>
    <property type="match status" value="1"/>
</dbReference>
<dbReference type="GO" id="GO:0003676">
    <property type="term" value="F:nucleic acid binding"/>
    <property type="evidence" value="ECO:0007669"/>
    <property type="project" value="InterPro"/>
</dbReference>
<accession>A0A699HT66</accession>
<dbReference type="GO" id="GO:0008270">
    <property type="term" value="F:zinc ion binding"/>
    <property type="evidence" value="ECO:0007669"/>
    <property type="project" value="InterPro"/>
</dbReference>
<comment type="caution">
    <text evidence="1">The sequence shown here is derived from an EMBL/GenBank/DDBJ whole genome shotgun (WGS) entry which is preliminary data.</text>
</comment>
<proteinExistence type="predicted"/>
<gene>
    <name evidence="1" type="ORF">Tci_426571</name>
</gene>
<dbReference type="SUPFAM" id="SSF57756">
    <property type="entry name" value="Retrovirus zinc finger-like domains"/>
    <property type="match status" value="1"/>
</dbReference>
<dbReference type="PANTHER" id="PTHR34222:SF99">
    <property type="entry name" value="PROTEIN, PUTATIVE-RELATED"/>
    <property type="match status" value="1"/>
</dbReference>
<reference evidence="1" key="1">
    <citation type="journal article" date="2019" name="Sci. Rep.">
        <title>Draft genome of Tanacetum cinerariifolium, the natural source of mosquito coil.</title>
        <authorList>
            <person name="Yamashiro T."/>
            <person name="Shiraishi A."/>
            <person name="Satake H."/>
            <person name="Nakayama K."/>
        </authorList>
    </citation>
    <scope>NUCLEOTIDE SEQUENCE</scope>
</reference>